<dbReference type="GO" id="GO:0006890">
    <property type="term" value="P:retrograde vesicle-mediated transport, Golgi to endoplasmic reticulum"/>
    <property type="evidence" value="ECO:0000318"/>
    <property type="project" value="GO_Central"/>
</dbReference>
<evidence type="ECO:0000256" key="1">
    <source>
        <dbReference type="ARBA" id="ARBA00004211"/>
    </source>
</evidence>
<dbReference type="PANTHER" id="PTHR15959:SF0">
    <property type="entry name" value="SYNTAXIN-18"/>
    <property type="match status" value="1"/>
</dbReference>
<evidence type="ECO:0000256" key="7">
    <source>
        <dbReference type="ARBA" id="ARBA00023054"/>
    </source>
</evidence>
<keyword evidence="14" id="KW-1185">Reference proteome</keyword>
<organism evidence="13 14">
    <name type="scientific">Monosiga brevicollis</name>
    <name type="common">Choanoflagellate</name>
    <dbReference type="NCBI Taxonomy" id="81824"/>
    <lineage>
        <taxon>Eukaryota</taxon>
        <taxon>Choanoflagellata</taxon>
        <taxon>Craspedida</taxon>
        <taxon>Salpingoecidae</taxon>
        <taxon>Monosiga</taxon>
    </lineage>
</organism>
<dbReference type="PROSITE" id="PS50192">
    <property type="entry name" value="T_SNARE"/>
    <property type="match status" value="1"/>
</dbReference>
<comment type="similarity">
    <text evidence="2">Belongs to the syntaxin family.</text>
</comment>
<dbReference type="GO" id="GO:0005783">
    <property type="term" value="C:endoplasmic reticulum"/>
    <property type="evidence" value="ECO:0000318"/>
    <property type="project" value="GO_Central"/>
</dbReference>
<evidence type="ECO:0000256" key="5">
    <source>
        <dbReference type="ARBA" id="ARBA00022927"/>
    </source>
</evidence>
<evidence type="ECO:0000313" key="14">
    <source>
        <dbReference type="Proteomes" id="UP000001357"/>
    </source>
</evidence>
<evidence type="ECO:0000256" key="8">
    <source>
        <dbReference type="ARBA" id="ARBA00023136"/>
    </source>
</evidence>
<keyword evidence="8 11" id="KW-0472">Membrane</keyword>
<dbReference type="FunCoup" id="A9VAP3">
    <property type="interactions" value="1186"/>
</dbReference>
<feature type="domain" description="T-SNARE coiled-coil homology" evidence="12">
    <location>
        <begin position="153"/>
        <end position="215"/>
    </location>
</feature>
<feature type="compositionally biased region" description="Polar residues" evidence="10">
    <location>
        <begin position="125"/>
        <end position="144"/>
    </location>
</feature>
<keyword evidence="7 9" id="KW-0175">Coiled coil</keyword>
<dbReference type="GO" id="GO:0031201">
    <property type="term" value="C:SNARE complex"/>
    <property type="evidence" value="ECO:0000318"/>
    <property type="project" value="GO_Central"/>
</dbReference>
<keyword evidence="3" id="KW-0813">Transport</keyword>
<reference evidence="13 14" key="1">
    <citation type="journal article" date="2008" name="Nature">
        <title>The genome of the choanoflagellate Monosiga brevicollis and the origin of metazoans.</title>
        <authorList>
            <consortium name="JGI Sequencing"/>
            <person name="King N."/>
            <person name="Westbrook M.J."/>
            <person name="Young S.L."/>
            <person name="Kuo A."/>
            <person name="Abedin M."/>
            <person name="Chapman J."/>
            <person name="Fairclough S."/>
            <person name="Hellsten U."/>
            <person name="Isogai Y."/>
            <person name="Letunic I."/>
            <person name="Marr M."/>
            <person name="Pincus D."/>
            <person name="Putnam N."/>
            <person name="Rokas A."/>
            <person name="Wright K.J."/>
            <person name="Zuzow R."/>
            <person name="Dirks W."/>
            <person name="Good M."/>
            <person name="Goodstein D."/>
            <person name="Lemons D."/>
            <person name="Li W."/>
            <person name="Lyons J.B."/>
            <person name="Morris A."/>
            <person name="Nichols S."/>
            <person name="Richter D.J."/>
            <person name="Salamov A."/>
            <person name="Bork P."/>
            <person name="Lim W.A."/>
            <person name="Manning G."/>
            <person name="Miller W.T."/>
            <person name="McGinnis W."/>
            <person name="Shapiro H."/>
            <person name="Tjian R."/>
            <person name="Grigoriev I.V."/>
            <person name="Rokhsar D."/>
        </authorList>
    </citation>
    <scope>NUCLEOTIDE SEQUENCE [LARGE SCALE GENOMIC DNA]</scope>
    <source>
        <strain evidence="14">MX1 / ATCC 50154</strain>
    </source>
</reference>
<dbReference type="PANTHER" id="PTHR15959">
    <property type="entry name" value="SYNTAXIN-18"/>
    <property type="match status" value="1"/>
</dbReference>
<comment type="subcellular location">
    <subcellularLocation>
        <location evidence="1">Membrane</location>
        <topology evidence="1">Single-pass type IV membrane protein</topology>
    </subcellularLocation>
</comment>
<dbReference type="RefSeq" id="XP_001749769.1">
    <property type="nucleotide sequence ID" value="XM_001749717.1"/>
</dbReference>
<dbReference type="EMBL" id="CH991574">
    <property type="protein sequence ID" value="EDQ85358.1"/>
    <property type="molecule type" value="Genomic_DNA"/>
</dbReference>
<evidence type="ECO:0000256" key="9">
    <source>
        <dbReference type="SAM" id="Coils"/>
    </source>
</evidence>
<dbReference type="SUPFAM" id="SSF58038">
    <property type="entry name" value="SNARE fusion complex"/>
    <property type="match status" value="1"/>
</dbReference>
<sequence length="245" mass="27147">MGAALFRALQSLRAALEGCARDLGTHDGRLRGTGALLVGPERFERQDTLTVVSDTKASLVQLEQALADLRRQLDQQVTSLPNDWLKKANTDTAKPELTNKSLKASGVHPRDGPMATNVGREDPTPASSSDGASDMTPSPAMSQALAQQVRQFRTELHDMAREVDQAQDTLYELASMQSRLMGKLQEQDVTIEQIQQDAETTLHNVDRGNEELTEAIRYNRDFRQGVLLFFIILSLCLLFFDYLSG</sequence>
<dbReference type="eggNOG" id="KOG3894">
    <property type="taxonomic scope" value="Eukaryota"/>
</dbReference>
<dbReference type="InterPro" id="IPR000727">
    <property type="entry name" value="T_SNARE_dom"/>
</dbReference>
<gene>
    <name evidence="13" type="ORF">MONBRDRAFT_29296</name>
</gene>
<dbReference type="GeneID" id="5895010"/>
<evidence type="ECO:0000256" key="6">
    <source>
        <dbReference type="ARBA" id="ARBA00022989"/>
    </source>
</evidence>
<accession>A9VAP3</accession>
<evidence type="ECO:0000256" key="10">
    <source>
        <dbReference type="SAM" id="MobiDB-lite"/>
    </source>
</evidence>
<evidence type="ECO:0000256" key="2">
    <source>
        <dbReference type="ARBA" id="ARBA00009063"/>
    </source>
</evidence>
<evidence type="ECO:0000256" key="3">
    <source>
        <dbReference type="ARBA" id="ARBA00022448"/>
    </source>
</evidence>
<dbReference type="InParanoid" id="A9VAP3"/>
<dbReference type="STRING" id="81824.A9VAP3"/>
<dbReference type="KEGG" id="mbr:MONBRDRAFT_29296"/>
<feature type="region of interest" description="Disordered" evidence="10">
    <location>
        <begin position="86"/>
        <end position="144"/>
    </location>
</feature>
<dbReference type="GO" id="GO:0015031">
    <property type="term" value="P:protein transport"/>
    <property type="evidence" value="ECO:0007669"/>
    <property type="project" value="UniProtKB-KW"/>
</dbReference>
<keyword evidence="4 11" id="KW-0812">Transmembrane</keyword>
<dbReference type="Proteomes" id="UP000001357">
    <property type="component" value="Unassembled WGS sequence"/>
</dbReference>
<evidence type="ECO:0000259" key="12">
    <source>
        <dbReference type="PROSITE" id="PS50192"/>
    </source>
</evidence>
<keyword evidence="5" id="KW-0653">Protein transport</keyword>
<proteinExistence type="inferred from homology"/>
<dbReference type="AlphaFoldDB" id="A9VAP3"/>
<feature type="coiled-coil region" evidence="9">
    <location>
        <begin position="52"/>
        <end position="79"/>
    </location>
</feature>
<evidence type="ECO:0000256" key="11">
    <source>
        <dbReference type="SAM" id="Phobius"/>
    </source>
</evidence>
<name>A9VAP3_MONBE</name>
<evidence type="ECO:0000256" key="4">
    <source>
        <dbReference type="ARBA" id="ARBA00022692"/>
    </source>
</evidence>
<feature type="transmembrane region" description="Helical" evidence="11">
    <location>
        <begin position="226"/>
        <end position="243"/>
    </location>
</feature>
<dbReference type="Pfam" id="PF05739">
    <property type="entry name" value="SNARE"/>
    <property type="match status" value="1"/>
</dbReference>
<dbReference type="Gene3D" id="1.20.5.110">
    <property type="match status" value="1"/>
</dbReference>
<keyword evidence="6 11" id="KW-1133">Transmembrane helix</keyword>
<protein>
    <recommendedName>
        <fullName evidence="12">t-SNARE coiled-coil homology domain-containing protein</fullName>
    </recommendedName>
</protein>
<evidence type="ECO:0000313" key="13">
    <source>
        <dbReference type="EMBL" id="EDQ85358.1"/>
    </source>
</evidence>